<organism evidence="12 13">
    <name type="scientific">Eiseniibacteriota bacterium</name>
    <dbReference type="NCBI Taxonomy" id="2212470"/>
    <lineage>
        <taxon>Bacteria</taxon>
        <taxon>Candidatus Eiseniibacteriota</taxon>
    </lineage>
</organism>
<evidence type="ECO:0000256" key="5">
    <source>
        <dbReference type="ARBA" id="ARBA00022842"/>
    </source>
</evidence>
<dbReference type="InterPro" id="IPR005846">
    <property type="entry name" value="A-D-PHexomutase_a/b/a-III"/>
</dbReference>
<dbReference type="SUPFAM" id="SSF55957">
    <property type="entry name" value="Phosphoglucomutase, C-terminal domain"/>
    <property type="match status" value="1"/>
</dbReference>
<feature type="domain" description="Alpha-D-phosphohexomutase alpha/beta/alpha" evidence="9">
    <location>
        <begin position="8"/>
        <end position="131"/>
    </location>
</feature>
<dbReference type="InterPro" id="IPR005843">
    <property type="entry name" value="A-D-PHexomutase_C"/>
</dbReference>
<dbReference type="InterPro" id="IPR016055">
    <property type="entry name" value="A-D-PHexomutase_a/b/a-I/II/III"/>
</dbReference>
<sequence length="455" mass="50869">MLKVDPHIFREYDIRGIAALELTDDLAVAVARAYGTVMVREGRRRIALGRDVRESSPRLLERWAEGLQSCGLTILDVGEVPTPALYYAIVHLEADGGVMITGSHNPIEYNGFKMCRGTSSVWGKEIQELKRRLESGDIDSGRGSREAHQILPSYIEMVISKTKPLRPLKVVLDAGNGTGGLAAPEIFRRLGHEIITLYCEPDGRFPNHQPDPTVEAYMQDLKRKVVETGADLGVGYDGDSDRIGAIDEKGRMVWGDQLLALYARDILTRLPGAKFIYDVKCSQALEEDIRAHGGLPIMWKTGHSLTKAKMKEEGAPAAGEMSGHMFFSEDFYGYDDAIYASARLAAILARTERKLSELVDSLPSYKSSPEIRIECTDEDKFRIVEEVGKEFAAKYDVLAIDGSRVQFGDGWGLIRASNTQPVLVLRFEAKTEQRLAEIREEFHSRLSRYPMVKWE</sequence>
<dbReference type="SUPFAM" id="SSF53738">
    <property type="entry name" value="Phosphoglucomutase, first 3 domains"/>
    <property type="match status" value="3"/>
</dbReference>
<evidence type="ECO:0000256" key="4">
    <source>
        <dbReference type="ARBA" id="ARBA00022723"/>
    </source>
</evidence>
<dbReference type="Gene3D" id="3.30.310.50">
    <property type="entry name" value="Alpha-D-phosphohexomutase, C-terminal domain"/>
    <property type="match status" value="1"/>
</dbReference>
<feature type="domain" description="Alpha-D-phosphohexomutase alpha/beta/alpha" evidence="10">
    <location>
        <begin position="154"/>
        <end position="250"/>
    </location>
</feature>
<gene>
    <name evidence="12" type="ORF">KJ970_02895</name>
</gene>
<evidence type="ECO:0000256" key="1">
    <source>
        <dbReference type="ARBA" id="ARBA00001946"/>
    </source>
</evidence>
<feature type="domain" description="Alpha-D-phosphohexomutase C-terminal" evidence="8">
    <location>
        <begin position="370"/>
        <end position="442"/>
    </location>
</feature>
<keyword evidence="6" id="KW-0413">Isomerase</keyword>
<protein>
    <submittedName>
        <fullName evidence="12">Phosphomannomutase/phosphoglucomutase</fullName>
    </submittedName>
</protein>
<evidence type="ECO:0000313" key="13">
    <source>
        <dbReference type="Proteomes" id="UP000777784"/>
    </source>
</evidence>
<dbReference type="Pfam" id="PF02880">
    <property type="entry name" value="PGM_PMM_III"/>
    <property type="match status" value="1"/>
</dbReference>
<dbReference type="InterPro" id="IPR005845">
    <property type="entry name" value="A-D-PHexomutase_a/b/a-II"/>
</dbReference>
<dbReference type="InterPro" id="IPR036900">
    <property type="entry name" value="A-D-PHexomutase_C_sf"/>
</dbReference>
<dbReference type="Pfam" id="PF02878">
    <property type="entry name" value="PGM_PMM_I"/>
    <property type="match status" value="1"/>
</dbReference>
<evidence type="ECO:0000256" key="3">
    <source>
        <dbReference type="ARBA" id="ARBA00022553"/>
    </source>
</evidence>
<dbReference type="AlphaFoldDB" id="A0A948RUL9"/>
<evidence type="ECO:0000259" key="9">
    <source>
        <dbReference type="Pfam" id="PF02878"/>
    </source>
</evidence>
<evidence type="ECO:0000256" key="6">
    <source>
        <dbReference type="ARBA" id="ARBA00023235"/>
    </source>
</evidence>
<evidence type="ECO:0000313" key="12">
    <source>
        <dbReference type="EMBL" id="MBU2689848.1"/>
    </source>
</evidence>
<evidence type="ECO:0000259" key="8">
    <source>
        <dbReference type="Pfam" id="PF00408"/>
    </source>
</evidence>
<dbReference type="InterPro" id="IPR005841">
    <property type="entry name" value="Alpha-D-phosphohexomutase_SF"/>
</dbReference>
<keyword evidence="5 7" id="KW-0460">Magnesium</keyword>
<comment type="cofactor">
    <cofactor evidence="1">
        <name>Mg(2+)</name>
        <dbReference type="ChEBI" id="CHEBI:18420"/>
    </cofactor>
</comment>
<dbReference type="EMBL" id="JAHJDP010000018">
    <property type="protein sequence ID" value="MBU2689848.1"/>
    <property type="molecule type" value="Genomic_DNA"/>
</dbReference>
<proteinExistence type="inferred from homology"/>
<dbReference type="GO" id="GO:0016868">
    <property type="term" value="F:intramolecular phosphotransferase activity"/>
    <property type="evidence" value="ECO:0007669"/>
    <property type="project" value="InterPro"/>
</dbReference>
<dbReference type="Gene3D" id="3.40.120.10">
    <property type="entry name" value="Alpha-D-Glucose-1,6-Bisphosphate, subunit A, domain 3"/>
    <property type="match status" value="3"/>
</dbReference>
<dbReference type="PANTHER" id="PTHR43771:SF2">
    <property type="entry name" value="PHOSPHOMANNOMUTASE_PHOSPHOGLUCOMUTASE"/>
    <property type="match status" value="1"/>
</dbReference>
<name>A0A948RUL9_UNCEI</name>
<dbReference type="Pfam" id="PF00408">
    <property type="entry name" value="PGM_PMM_IV"/>
    <property type="match status" value="1"/>
</dbReference>
<dbReference type="GO" id="GO:0000287">
    <property type="term" value="F:magnesium ion binding"/>
    <property type="evidence" value="ECO:0007669"/>
    <property type="project" value="InterPro"/>
</dbReference>
<evidence type="ECO:0000256" key="2">
    <source>
        <dbReference type="ARBA" id="ARBA00010231"/>
    </source>
</evidence>
<accession>A0A948RUL9</accession>
<keyword evidence="3" id="KW-0597">Phosphoprotein</keyword>
<reference evidence="12" key="1">
    <citation type="submission" date="2021-05" db="EMBL/GenBank/DDBJ databases">
        <title>Energy efficiency and biological interactions define the core microbiome of deep oligotrophic groundwater.</title>
        <authorList>
            <person name="Mehrshad M."/>
            <person name="Lopez-Fernandez M."/>
            <person name="Bell E."/>
            <person name="Bernier-Latmani R."/>
            <person name="Bertilsson S."/>
            <person name="Dopson M."/>
        </authorList>
    </citation>
    <scope>NUCLEOTIDE SEQUENCE</scope>
    <source>
        <strain evidence="12">Modern_marine.mb.64</strain>
    </source>
</reference>
<comment type="caution">
    <text evidence="12">The sequence shown here is derived from an EMBL/GenBank/DDBJ whole genome shotgun (WGS) entry which is preliminary data.</text>
</comment>
<dbReference type="InterPro" id="IPR016066">
    <property type="entry name" value="A-D-PHexomutase_CS"/>
</dbReference>
<evidence type="ECO:0000259" key="10">
    <source>
        <dbReference type="Pfam" id="PF02879"/>
    </source>
</evidence>
<evidence type="ECO:0000256" key="7">
    <source>
        <dbReference type="RuleBase" id="RU004326"/>
    </source>
</evidence>
<comment type="similarity">
    <text evidence="2 7">Belongs to the phosphohexose mutase family.</text>
</comment>
<dbReference type="CDD" id="cd03089">
    <property type="entry name" value="PMM_PGM"/>
    <property type="match status" value="1"/>
</dbReference>
<dbReference type="PRINTS" id="PR00509">
    <property type="entry name" value="PGMPMM"/>
</dbReference>
<dbReference type="GO" id="GO:0005975">
    <property type="term" value="P:carbohydrate metabolic process"/>
    <property type="evidence" value="ECO:0007669"/>
    <property type="project" value="InterPro"/>
</dbReference>
<evidence type="ECO:0000259" key="11">
    <source>
        <dbReference type="Pfam" id="PF02880"/>
    </source>
</evidence>
<dbReference type="Proteomes" id="UP000777784">
    <property type="component" value="Unassembled WGS sequence"/>
</dbReference>
<dbReference type="Pfam" id="PF02879">
    <property type="entry name" value="PGM_PMM_II"/>
    <property type="match status" value="1"/>
</dbReference>
<dbReference type="PANTHER" id="PTHR43771">
    <property type="entry name" value="PHOSPHOMANNOMUTASE"/>
    <property type="match status" value="1"/>
</dbReference>
<dbReference type="PROSITE" id="PS00710">
    <property type="entry name" value="PGM_PMM"/>
    <property type="match status" value="1"/>
</dbReference>
<keyword evidence="4 7" id="KW-0479">Metal-binding</keyword>
<dbReference type="InterPro" id="IPR005844">
    <property type="entry name" value="A-D-PHexomutase_a/b/a-I"/>
</dbReference>
<feature type="domain" description="Alpha-D-phosphohexomutase alpha/beta/alpha" evidence="11">
    <location>
        <begin position="254"/>
        <end position="363"/>
    </location>
</feature>